<dbReference type="PANTHER" id="PTHR11820">
    <property type="entry name" value="ACYLPYRUVASE"/>
    <property type="match status" value="1"/>
</dbReference>
<feature type="domain" description="Fumarylacetoacetase-like C-terminal" evidence="3">
    <location>
        <begin position="61"/>
        <end position="230"/>
    </location>
</feature>
<evidence type="ECO:0000259" key="3">
    <source>
        <dbReference type="Pfam" id="PF01557"/>
    </source>
</evidence>
<evidence type="ECO:0000256" key="2">
    <source>
        <dbReference type="ARBA" id="ARBA00022723"/>
    </source>
</evidence>
<dbReference type="GO" id="GO:0006107">
    <property type="term" value="P:oxaloacetate metabolic process"/>
    <property type="evidence" value="ECO:0007669"/>
    <property type="project" value="UniProtKB-ARBA"/>
</dbReference>
<dbReference type="GO" id="GO:0046872">
    <property type="term" value="F:metal ion binding"/>
    <property type="evidence" value="ECO:0007669"/>
    <property type="project" value="UniProtKB-KW"/>
</dbReference>
<comment type="caution">
    <text evidence="4">The sequence shown here is derived from an EMBL/GenBank/DDBJ whole genome shotgun (WGS) entry which is preliminary data.</text>
</comment>
<dbReference type="PANTHER" id="PTHR11820:SF112">
    <property type="entry name" value="FUMARYLACETOACETATE HYDROLASE FAMILY PROTEIN (AFU_ORTHOLOGUE AFUA_1G02370)-RELATED"/>
    <property type="match status" value="1"/>
</dbReference>
<dbReference type="SUPFAM" id="SSF56529">
    <property type="entry name" value="FAH"/>
    <property type="match status" value="1"/>
</dbReference>
<dbReference type="InterPro" id="IPR036663">
    <property type="entry name" value="Fumarylacetoacetase_C_sf"/>
</dbReference>
<dbReference type="Pfam" id="PF01557">
    <property type="entry name" value="FAA_hydrolase"/>
    <property type="match status" value="1"/>
</dbReference>
<dbReference type="OrthoDB" id="411064at2759"/>
<gene>
    <name evidence="4" type="ORF">K493DRAFT_388100</name>
</gene>
<dbReference type="STRING" id="1314790.A0A1Y1XCF9"/>
<dbReference type="FunFam" id="3.90.850.10:FF:000002">
    <property type="entry name" value="2-hydroxyhepta-2,4-diene-1,7-dioate isomerase"/>
    <property type="match status" value="1"/>
</dbReference>
<keyword evidence="5" id="KW-1185">Reference proteome</keyword>
<dbReference type="AlphaFoldDB" id="A0A1Y1XCF9"/>
<name>A0A1Y1XCF9_9FUNG</name>
<dbReference type="InterPro" id="IPR011234">
    <property type="entry name" value="Fumarylacetoacetase-like_C"/>
</dbReference>
<accession>A0A1Y1XCF9</accession>
<dbReference type="EMBL" id="MCFE01000642">
    <property type="protein sequence ID" value="ORX83397.1"/>
    <property type="molecule type" value="Genomic_DNA"/>
</dbReference>
<comment type="similarity">
    <text evidence="1">Belongs to the FAH family.</text>
</comment>
<evidence type="ECO:0000313" key="5">
    <source>
        <dbReference type="Proteomes" id="UP000193498"/>
    </source>
</evidence>
<keyword evidence="2" id="KW-0479">Metal-binding</keyword>
<evidence type="ECO:0000256" key="1">
    <source>
        <dbReference type="ARBA" id="ARBA00010211"/>
    </source>
</evidence>
<organism evidence="4 5">
    <name type="scientific">Basidiobolus meristosporus CBS 931.73</name>
    <dbReference type="NCBI Taxonomy" id="1314790"/>
    <lineage>
        <taxon>Eukaryota</taxon>
        <taxon>Fungi</taxon>
        <taxon>Fungi incertae sedis</taxon>
        <taxon>Zoopagomycota</taxon>
        <taxon>Entomophthoromycotina</taxon>
        <taxon>Basidiobolomycetes</taxon>
        <taxon>Basidiobolales</taxon>
        <taxon>Basidiobolaceae</taxon>
        <taxon>Basidiobolus</taxon>
    </lineage>
</organism>
<evidence type="ECO:0000313" key="4">
    <source>
        <dbReference type="EMBL" id="ORX83397.1"/>
    </source>
</evidence>
<dbReference type="GO" id="GO:0050163">
    <property type="term" value="F:oxaloacetate tautomerase activity"/>
    <property type="evidence" value="ECO:0007669"/>
    <property type="project" value="UniProtKB-ARBA"/>
</dbReference>
<dbReference type="Gene3D" id="3.90.850.10">
    <property type="entry name" value="Fumarylacetoacetase-like, C-terminal domain"/>
    <property type="match status" value="1"/>
</dbReference>
<protein>
    <recommendedName>
        <fullName evidence="3">Fumarylacetoacetase-like C-terminal domain-containing protein</fullName>
    </recommendedName>
</protein>
<proteinExistence type="inferred from homology"/>
<reference evidence="4 5" key="1">
    <citation type="submission" date="2016-07" db="EMBL/GenBank/DDBJ databases">
        <title>Pervasive Adenine N6-methylation of Active Genes in Fungi.</title>
        <authorList>
            <consortium name="DOE Joint Genome Institute"/>
            <person name="Mondo S.J."/>
            <person name="Dannebaum R.O."/>
            <person name="Kuo R.C."/>
            <person name="Labutti K."/>
            <person name="Haridas S."/>
            <person name="Kuo A."/>
            <person name="Salamov A."/>
            <person name="Ahrendt S.R."/>
            <person name="Lipzen A."/>
            <person name="Sullivan W."/>
            <person name="Andreopoulos W.B."/>
            <person name="Clum A."/>
            <person name="Lindquist E."/>
            <person name="Daum C."/>
            <person name="Ramamoorthy G.K."/>
            <person name="Gryganskyi A."/>
            <person name="Culley D."/>
            <person name="Magnuson J.K."/>
            <person name="James T.Y."/>
            <person name="O'Malley M.A."/>
            <person name="Stajich J.E."/>
            <person name="Spatafora J.W."/>
            <person name="Visel A."/>
            <person name="Grigoriev I.V."/>
        </authorList>
    </citation>
    <scope>NUCLEOTIDE SEQUENCE [LARGE SCALE GENOMIC DNA]</scope>
    <source>
        <strain evidence="4 5">CBS 931.73</strain>
    </source>
</reference>
<dbReference type="InParanoid" id="A0A1Y1XCF9"/>
<dbReference type="Proteomes" id="UP000193498">
    <property type="component" value="Unassembled WGS sequence"/>
</dbReference>
<sequence>MAWKRPIRFVALKDGNVYCGEPNLIDEQWPRDVVGLKAVTSREVTVQKLLAPLAKVPIFRAIGLNYKEHAQEFNSPIPNYPIVFLKPPNVLQHPNEPIVVPYVASNQEADYEVELAVVIGKAFQLALGYVLGYTICSDVSSRRWQSPAYGSGQWCFSKGFDTYAPMGPCIVNRSLTPNPQALTLTTRLNGQTMQNSSTADMIFPVAELISFLSQGTTLQPGEVLTGTPQGLAVLEILLFG</sequence>